<proteinExistence type="predicted"/>
<dbReference type="EMBL" id="JAMTCJ010000002">
    <property type="protein sequence ID" value="MCP2176359.1"/>
    <property type="molecule type" value="Genomic_DNA"/>
</dbReference>
<name>A0ABT1HDV1_9NOCA</name>
<dbReference type="PROSITE" id="PS51257">
    <property type="entry name" value="PROKAR_LIPOPROTEIN"/>
    <property type="match status" value="1"/>
</dbReference>
<keyword evidence="3" id="KW-1185">Reference proteome</keyword>
<evidence type="ECO:0000313" key="3">
    <source>
        <dbReference type="Proteomes" id="UP001206895"/>
    </source>
</evidence>
<comment type="caution">
    <text evidence="2">The sequence shown here is derived from an EMBL/GenBank/DDBJ whole genome shotgun (WGS) entry which is preliminary data.</text>
</comment>
<reference evidence="2 3" key="1">
    <citation type="submission" date="2022-06" db="EMBL/GenBank/DDBJ databases">
        <title>Genomic Encyclopedia of Archaeal and Bacterial Type Strains, Phase II (KMG-II): from individual species to whole genera.</title>
        <authorList>
            <person name="Goeker M."/>
        </authorList>
    </citation>
    <scope>NUCLEOTIDE SEQUENCE [LARGE SCALE GENOMIC DNA]</scope>
    <source>
        <strain evidence="2 3">DSM 44693</strain>
    </source>
</reference>
<sequence>MAVSGRARIAAASVVSGVLVLASCGVFTDAPKTESARMLDTFAAALGAQDASRAAQLTSAPGQAAEQIGATLSGMHAATVSVKVTDPVEYSDHTATYNLTTRYDLGKDREYTTQTSGTARKLTSGWRVQWEPTLLASGMQAGGHLAAVRTDATPAPAVRDGANRPWMALQPVNDIVIDPSTTRDLPRTTSDLARVIAPIAPLITSRVISDRLAAAPGKPVTVVSLRDSDMTVLAGDPDRVAGVDVDKTSALLVTDRRITSPLTAGTTNYWQAIRDATAGWAVQMVAPNGATNRLAGAQGPASPDVRTTLNSGIQLSLVDSVVEVAQPATMMVLDARSGAILAAAANDAATSAGMSLTTSTTPGTTLDPVIAAIDSAAGGDRGAAEEQLHRLGLGVGYKIPGVSMPLSDNDTTASVSAASYNPSSLTVSPVSMGALGVAVARMSSVAPTFVRGVTTTVTGGDLGPVDAKVASAIAAAMRKTATSGDASDLTGAPGLRALVGTNGPQGPGWFVGIDGGKVLVVHCAGERSGTAALQVVQKYLRVR</sequence>
<feature type="domain" description="NTF2-like N-terminal transpeptidase" evidence="1">
    <location>
        <begin position="38"/>
        <end position="141"/>
    </location>
</feature>
<gene>
    <name evidence="2" type="ORF">LX13_002178</name>
</gene>
<organism evidence="2 3">
    <name type="scientific">Williamsia maris</name>
    <dbReference type="NCBI Taxonomy" id="72806"/>
    <lineage>
        <taxon>Bacteria</taxon>
        <taxon>Bacillati</taxon>
        <taxon>Actinomycetota</taxon>
        <taxon>Actinomycetes</taxon>
        <taxon>Mycobacteriales</taxon>
        <taxon>Nocardiaceae</taxon>
        <taxon>Williamsia</taxon>
    </lineage>
</organism>
<accession>A0ABT1HDV1</accession>
<dbReference type="Pfam" id="PF05223">
    <property type="entry name" value="MecA_N"/>
    <property type="match status" value="1"/>
</dbReference>
<evidence type="ECO:0000259" key="1">
    <source>
        <dbReference type="Pfam" id="PF05223"/>
    </source>
</evidence>
<evidence type="ECO:0000313" key="2">
    <source>
        <dbReference type="EMBL" id="MCP2176359.1"/>
    </source>
</evidence>
<dbReference type="Proteomes" id="UP001206895">
    <property type="component" value="Unassembled WGS sequence"/>
</dbReference>
<protein>
    <submittedName>
        <fullName evidence="2">NTF2-like N-terminal transpeptidase domain-containing protein</fullName>
    </submittedName>
</protein>
<dbReference type="InterPro" id="IPR007887">
    <property type="entry name" value="MecA_N"/>
</dbReference>